<organism evidence="9 10">
    <name type="scientific">Bursaphelenchus xylophilus</name>
    <name type="common">Pinewood nematode worm</name>
    <name type="synonym">Aphelenchoides xylophilus</name>
    <dbReference type="NCBI Taxonomy" id="6326"/>
    <lineage>
        <taxon>Eukaryota</taxon>
        <taxon>Metazoa</taxon>
        <taxon>Ecdysozoa</taxon>
        <taxon>Nematoda</taxon>
        <taxon>Chromadorea</taxon>
        <taxon>Rhabditida</taxon>
        <taxon>Tylenchina</taxon>
        <taxon>Tylenchomorpha</taxon>
        <taxon>Aphelenchoidea</taxon>
        <taxon>Aphelenchoididae</taxon>
        <taxon>Bursaphelenchus</taxon>
    </lineage>
</organism>
<dbReference type="GO" id="GO:0005764">
    <property type="term" value="C:lysosome"/>
    <property type="evidence" value="ECO:0007669"/>
    <property type="project" value="TreeGrafter"/>
</dbReference>
<gene>
    <name evidence="9" type="ORF">BXYJ_LOCUS8483</name>
</gene>
<dbReference type="OrthoDB" id="5839471at2759"/>
<dbReference type="PROSITE" id="PS51767">
    <property type="entry name" value="PEPTIDASE_A1"/>
    <property type="match status" value="1"/>
</dbReference>
<dbReference type="CDD" id="cd05471">
    <property type="entry name" value="pepsin_like"/>
    <property type="match status" value="1"/>
</dbReference>
<dbReference type="InterPro" id="IPR001969">
    <property type="entry name" value="Aspartic_peptidase_AS"/>
</dbReference>
<protein>
    <submittedName>
        <fullName evidence="9">(pine wood nematode) hypothetical protein</fullName>
    </submittedName>
</protein>
<dbReference type="InterPro" id="IPR001461">
    <property type="entry name" value="Aspartic_peptidase_A1"/>
</dbReference>
<feature type="signal peptide" evidence="7">
    <location>
        <begin position="1"/>
        <end position="19"/>
    </location>
</feature>
<evidence type="ECO:0000256" key="2">
    <source>
        <dbReference type="ARBA" id="ARBA00022670"/>
    </source>
</evidence>
<sequence length="393" mass="43605">MNWLQYALILTVLLYPATSKKYGAPLKRTHKLARNLDEIALQMKTLRSDLEYFADINGNNPHTQPFYAVGRNSYISNVSVGTPPQEFRVMLDTGSADFWIPTRDCQVGQSGQACNKTLFNSDNSSTFQNLSTTFQIRYGTGFVEGTTANETVGLGSPNDDKLVVPKQTIGLAHKIDKLLNRFGFDGIVGLAFRALSKVEAQPVFLNALDQGLVDEPVFTIWLTRDKTEKNNTQDGLITYGGHDDEHCDSDIHWIPLAAKSWWIFEGQGFSINGQKTDKTFKAITDSGTSFIVGHPTIIQPILDAVNAQYYPPAHIYLVPCSSNITVGFTINGKDYNVEAKNLLLPIKGDTCVLAVNIFENDNVQLILGDPFIREYCQVHDVKEGRVGFALAKE</sequence>
<dbReference type="PANTHER" id="PTHR47966">
    <property type="entry name" value="BETA-SITE APP-CLEAVING ENZYME, ISOFORM A-RELATED"/>
    <property type="match status" value="1"/>
</dbReference>
<dbReference type="PANTHER" id="PTHR47966:SF45">
    <property type="entry name" value="PEPTIDASE A1 DOMAIN-CONTAINING PROTEIN"/>
    <property type="match status" value="1"/>
</dbReference>
<dbReference type="Proteomes" id="UP000659654">
    <property type="component" value="Unassembled WGS sequence"/>
</dbReference>
<comment type="similarity">
    <text evidence="1 6">Belongs to the peptidase A1 family.</text>
</comment>
<feature type="active site" evidence="5">
    <location>
        <position position="285"/>
    </location>
</feature>
<comment type="caution">
    <text evidence="9">The sequence shown here is derived from an EMBL/GenBank/DDBJ whole genome shotgun (WGS) entry which is preliminary data.</text>
</comment>
<reference evidence="9" key="1">
    <citation type="submission" date="2020-09" db="EMBL/GenBank/DDBJ databases">
        <authorList>
            <person name="Kikuchi T."/>
        </authorList>
    </citation>
    <scope>NUCLEOTIDE SEQUENCE</scope>
    <source>
        <strain evidence="9">Ka4C1</strain>
    </source>
</reference>
<evidence type="ECO:0000256" key="4">
    <source>
        <dbReference type="ARBA" id="ARBA00022801"/>
    </source>
</evidence>
<feature type="active site" evidence="5">
    <location>
        <position position="92"/>
    </location>
</feature>
<dbReference type="InterPro" id="IPR021109">
    <property type="entry name" value="Peptidase_aspartic_dom_sf"/>
</dbReference>
<dbReference type="AlphaFoldDB" id="A0A7I8WRK6"/>
<keyword evidence="3 6" id="KW-0064">Aspartyl protease</keyword>
<dbReference type="Pfam" id="PF00026">
    <property type="entry name" value="Asp"/>
    <property type="match status" value="1"/>
</dbReference>
<dbReference type="GO" id="GO:0004190">
    <property type="term" value="F:aspartic-type endopeptidase activity"/>
    <property type="evidence" value="ECO:0007669"/>
    <property type="project" value="UniProtKB-KW"/>
</dbReference>
<evidence type="ECO:0000256" key="5">
    <source>
        <dbReference type="PIRSR" id="PIRSR601461-1"/>
    </source>
</evidence>
<evidence type="ECO:0000256" key="3">
    <source>
        <dbReference type="ARBA" id="ARBA00022750"/>
    </source>
</evidence>
<dbReference type="Gene3D" id="2.40.70.10">
    <property type="entry name" value="Acid Proteases"/>
    <property type="match status" value="2"/>
</dbReference>
<dbReference type="GO" id="GO:0006508">
    <property type="term" value="P:proteolysis"/>
    <property type="evidence" value="ECO:0007669"/>
    <property type="project" value="UniProtKB-KW"/>
</dbReference>
<evidence type="ECO:0000313" key="9">
    <source>
        <dbReference type="EMBL" id="CAD5225316.1"/>
    </source>
</evidence>
<dbReference type="EMBL" id="CAJFDI010000004">
    <property type="protein sequence ID" value="CAD5225316.1"/>
    <property type="molecule type" value="Genomic_DNA"/>
</dbReference>
<dbReference type="Proteomes" id="UP000582659">
    <property type="component" value="Unassembled WGS sequence"/>
</dbReference>
<dbReference type="PROSITE" id="PS00141">
    <property type="entry name" value="ASP_PROTEASE"/>
    <property type="match status" value="1"/>
</dbReference>
<accession>A0A7I8WRK6</accession>
<feature type="domain" description="Peptidase A1" evidence="8">
    <location>
        <begin position="74"/>
        <end position="389"/>
    </location>
</feature>
<dbReference type="SUPFAM" id="SSF50630">
    <property type="entry name" value="Acid proteases"/>
    <property type="match status" value="1"/>
</dbReference>
<evidence type="ECO:0000259" key="8">
    <source>
        <dbReference type="PROSITE" id="PS51767"/>
    </source>
</evidence>
<keyword evidence="4 6" id="KW-0378">Hydrolase</keyword>
<proteinExistence type="inferred from homology"/>
<keyword evidence="7" id="KW-0732">Signal</keyword>
<dbReference type="InterPro" id="IPR033121">
    <property type="entry name" value="PEPTIDASE_A1"/>
</dbReference>
<evidence type="ECO:0000256" key="7">
    <source>
        <dbReference type="SAM" id="SignalP"/>
    </source>
</evidence>
<dbReference type="SMR" id="A0A7I8WRK6"/>
<name>A0A7I8WRK6_BURXY</name>
<feature type="chain" id="PRO_5035384856" evidence="7">
    <location>
        <begin position="20"/>
        <end position="393"/>
    </location>
</feature>
<evidence type="ECO:0000313" key="10">
    <source>
        <dbReference type="Proteomes" id="UP000659654"/>
    </source>
</evidence>
<keyword evidence="2 6" id="KW-0645">Protease</keyword>
<dbReference type="FunFam" id="2.40.70.10:FF:000115">
    <property type="entry name" value="Lysosomal aspartic protease"/>
    <property type="match status" value="1"/>
</dbReference>
<evidence type="ECO:0000256" key="1">
    <source>
        <dbReference type="ARBA" id="ARBA00007447"/>
    </source>
</evidence>
<dbReference type="InterPro" id="IPR034164">
    <property type="entry name" value="Pepsin-like_dom"/>
</dbReference>
<dbReference type="EMBL" id="CAJFCV020000004">
    <property type="protein sequence ID" value="CAG9114377.1"/>
    <property type="molecule type" value="Genomic_DNA"/>
</dbReference>
<keyword evidence="10" id="KW-1185">Reference proteome</keyword>
<evidence type="ECO:0000256" key="6">
    <source>
        <dbReference type="RuleBase" id="RU000454"/>
    </source>
</evidence>
<dbReference type="PRINTS" id="PR00792">
    <property type="entry name" value="PEPSIN"/>
</dbReference>